<keyword evidence="8" id="KW-0862">Zinc</keyword>
<dbReference type="InterPro" id="IPR008915">
    <property type="entry name" value="Peptidase_M50"/>
</dbReference>
<dbReference type="EMBL" id="CP041372">
    <property type="protein sequence ID" value="QKS71837.1"/>
    <property type="molecule type" value="Genomic_DNA"/>
</dbReference>
<evidence type="ECO:0000256" key="12">
    <source>
        <dbReference type="SAM" id="Phobius"/>
    </source>
</evidence>
<evidence type="ECO:0000259" key="13">
    <source>
        <dbReference type="Pfam" id="PF02163"/>
    </source>
</evidence>
<feature type="transmembrane region" description="Helical" evidence="12">
    <location>
        <begin position="6"/>
        <end position="28"/>
    </location>
</feature>
<dbReference type="PANTHER" id="PTHR39188:SF3">
    <property type="entry name" value="STAGE IV SPORULATION PROTEIN FB"/>
    <property type="match status" value="1"/>
</dbReference>
<feature type="transmembrane region" description="Helical" evidence="12">
    <location>
        <begin position="129"/>
        <end position="150"/>
    </location>
</feature>
<gene>
    <name evidence="14" type="ORF">FLK61_34785</name>
</gene>
<proteinExistence type="inferred from homology"/>
<dbReference type="Proteomes" id="UP000318138">
    <property type="component" value="Chromosome"/>
</dbReference>
<evidence type="ECO:0000256" key="2">
    <source>
        <dbReference type="ARBA" id="ARBA00004141"/>
    </source>
</evidence>
<keyword evidence="7" id="KW-0378">Hydrolase</keyword>
<evidence type="ECO:0000256" key="8">
    <source>
        <dbReference type="ARBA" id="ARBA00022833"/>
    </source>
</evidence>
<accession>A0A859FFF0</accession>
<feature type="transmembrane region" description="Helical" evidence="12">
    <location>
        <begin position="87"/>
        <end position="108"/>
    </location>
</feature>
<keyword evidence="11 12" id="KW-0472">Membrane</keyword>
<comment type="cofactor">
    <cofactor evidence="1">
        <name>Zn(2+)</name>
        <dbReference type="ChEBI" id="CHEBI:29105"/>
    </cofactor>
</comment>
<keyword evidence="15" id="KW-1185">Reference proteome</keyword>
<evidence type="ECO:0000256" key="6">
    <source>
        <dbReference type="ARBA" id="ARBA00022723"/>
    </source>
</evidence>
<evidence type="ECO:0000256" key="7">
    <source>
        <dbReference type="ARBA" id="ARBA00022801"/>
    </source>
</evidence>
<dbReference type="PANTHER" id="PTHR39188">
    <property type="entry name" value="MEMBRANE-ASSOCIATED ZINC METALLOPROTEASE M50B"/>
    <property type="match status" value="1"/>
</dbReference>
<sequence>MIKEAIFLVVTVCIHELGHAITASLFGWKITKISLMPFGGEMVVDSMESKPLKEEIFVIVAGPLQHAWMIPLIIGSHHLGFISSTDYTLLLFYQISILLFNLFPILPLDGGRLLYCLLQSLLSIYHAQSFMLVFSCFFLGALTLITITMFTFQLNFILMLIFLWIHVILLIKQAPYYLIRVWLTRSERSPAKKKVKRVPPSISIQTGLRMIKRPVTTVFTAGGYEVNEKEICKRYFAEHHQNSVFGHVGSRDRRIK</sequence>
<dbReference type="Pfam" id="PF02163">
    <property type="entry name" value="Peptidase_M50"/>
    <property type="match status" value="1"/>
</dbReference>
<reference evidence="15" key="1">
    <citation type="submission" date="2019-07" db="EMBL/GenBank/DDBJ databases">
        <title>Bacillus alkalisoli sp. nov. isolated from saline soil.</title>
        <authorList>
            <person name="Sun J.-Q."/>
            <person name="Xu L."/>
        </authorList>
    </citation>
    <scope>NUCLEOTIDE SEQUENCE [LARGE SCALE GENOMIC DNA]</scope>
    <source>
        <strain evidence="15">M4U3P1</strain>
    </source>
</reference>
<dbReference type="GO" id="GO:0046872">
    <property type="term" value="F:metal ion binding"/>
    <property type="evidence" value="ECO:0007669"/>
    <property type="project" value="UniProtKB-KW"/>
</dbReference>
<keyword evidence="5 12" id="KW-0812">Transmembrane</keyword>
<name>A0A859FFF0_9BACI</name>
<dbReference type="GO" id="GO:0006508">
    <property type="term" value="P:proteolysis"/>
    <property type="evidence" value="ECO:0007669"/>
    <property type="project" value="UniProtKB-KW"/>
</dbReference>
<keyword evidence="6" id="KW-0479">Metal-binding</keyword>
<dbReference type="GO" id="GO:0016020">
    <property type="term" value="C:membrane"/>
    <property type="evidence" value="ECO:0007669"/>
    <property type="project" value="UniProtKB-SubCell"/>
</dbReference>
<comment type="subcellular location">
    <subcellularLocation>
        <location evidence="2">Membrane</location>
        <topology evidence="2">Multi-pass membrane protein</topology>
    </subcellularLocation>
</comment>
<evidence type="ECO:0000256" key="11">
    <source>
        <dbReference type="ARBA" id="ARBA00023136"/>
    </source>
</evidence>
<feature type="transmembrane region" description="Helical" evidence="12">
    <location>
        <begin position="56"/>
        <end position="75"/>
    </location>
</feature>
<evidence type="ECO:0000313" key="14">
    <source>
        <dbReference type="EMBL" id="QKS71837.1"/>
    </source>
</evidence>
<evidence type="ECO:0000256" key="10">
    <source>
        <dbReference type="ARBA" id="ARBA00023049"/>
    </source>
</evidence>
<dbReference type="RefSeq" id="WP_176009821.1">
    <property type="nucleotide sequence ID" value="NZ_CP041372.2"/>
</dbReference>
<feature type="transmembrane region" description="Helical" evidence="12">
    <location>
        <begin position="156"/>
        <end position="179"/>
    </location>
</feature>
<evidence type="ECO:0000313" key="15">
    <source>
        <dbReference type="Proteomes" id="UP000318138"/>
    </source>
</evidence>
<evidence type="ECO:0000256" key="9">
    <source>
        <dbReference type="ARBA" id="ARBA00022989"/>
    </source>
</evidence>
<keyword evidence="4" id="KW-0645">Protease</keyword>
<dbReference type="AlphaFoldDB" id="A0A859FFF0"/>
<evidence type="ECO:0000256" key="3">
    <source>
        <dbReference type="ARBA" id="ARBA00007931"/>
    </source>
</evidence>
<keyword evidence="9 12" id="KW-1133">Transmembrane helix</keyword>
<protein>
    <submittedName>
        <fullName evidence="14">M50 family metallopeptidase</fullName>
    </submittedName>
</protein>
<evidence type="ECO:0000256" key="1">
    <source>
        <dbReference type="ARBA" id="ARBA00001947"/>
    </source>
</evidence>
<dbReference type="KEGG" id="psua:FLK61_34785"/>
<evidence type="ECO:0000256" key="4">
    <source>
        <dbReference type="ARBA" id="ARBA00022670"/>
    </source>
</evidence>
<evidence type="ECO:0000256" key="5">
    <source>
        <dbReference type="ARBA" id="ARBA00022692"/>
    </source>
</evidence>
<dbReference type="GO" id="GO:0008237">
    <property type="term" value="F:metallopeptidase activity"/>
    <property type="evidence" value="ECO:0007669"/>
    <property type="project" value="UniProtKB-KW"/>
</dbReference>
<organism evidence="14 15">
    <name type="scientific">Paenalkalicoccus suaedae</name>
    <dbReference type="NCBI Taxonomy" id="2592382"/>
    <lineage>
        <taxon>Bacteria</taxon>
        <taxon>Bacillati</taxon>
        <taxon>Bacillota</taxon>
        <taxon>Bacilli</taxon>
        <taxon>Bacillales</taxon>
        <taxon>Bacillaceae</taxon>
        <taxon>Paenalkalicoccus</taxon>
    </lineage>
</organism>
<feature type="domain" description="Peptidase M50" evidence="13">
    <location>
        <begin position="5"/>
        <end position="68"/>
    </location>
</feature>
<keyword evidence="10" id="KW-0482">Metalloprotease</keyword>
<comment type="similarity">
    <text evidence="3">Belongs to the peptidase M50B family.</text>
</comment>